<dbReference type="Pfam" id="PF13489">
    <property type="entry name" value="Methyltransf_23"/>
    <property type="match status" value="1"/>
</dbReference>
<dbReference type="OrthoDB" id="16816at2759"/>
<accession>A0A9P7VC44</accession>
<proteinExistence type="predicted"/>
<organism evidence="3 4">
    <name type="scientific">Scheffersomyces spartinae</name>
    <dbReference type="NCBI Taxonomy" id="45513"/>
    <lineage>
        <taxon>Eukaryota</taxon>
        <taxon>Fungi</taxon>
        <taxon>Dikarya</taxon>
        <taxon>Ascomycota</taxon>
        <taxon>Saccharomycotina</taxon>
        <taxon>Pichiomycetes</taxon>
        <taxon>Debaryomycetaceae</taxon>
        <taxon>Scheffersomyces</taxon>
    </lineage>
</organism>
<dbReference type="InterPro" id="IPR050602">
    <property type="entry name" value="Malonyl-ACP_OMT"/>
</dbReference>
<reference evidence="3" key="1">
    <citation type="submission" date="2021-03" db="EMBL/GenBank/DDBJ databases">
        <authorList>
            <person name="Palmer J.M."/>
        </authorList>
    </citation>
    <scope>NUCLEOTIDE SEQUENCE</scope>
    <source>
        <strain evidence="3">ARV_011</strain>
    </source>
</reference>
<evidence type="ECO:0008006" key="5">
    <source>
        <dbReference type="Google" id="ProtNLM"/>
    </source>
</evidence>
<evidence type="ECO:0000256" key="1">
    <source>
        <dbReference type="ARBA" id="ARBA00022603"/>
    </source>
</evidence>
<dbReference type="CDD" id="cd02440">
    <property type="entry name" value="AdoMet_MTases"/>
    <property type="match status" value="1"/>
</dbReference>
<dbReference type="GeneID" id="66117568"/>
<evidence type="ECO:0000313" key="4">
    <source>
        <dbReference type="Proteomes" id="UP000790833"/>
    </source>
</evidence>
<dbReference type="RefSeq" id="XP_043050625.1">
    <property type="nucleotide sequence ID" value="XM_043194874.1"/>
</dbReference>
<protein>
    <recommendedName>
        <fullName evidence="5">Methyltransferase type 11 domain-containing protein</fullName>
    </recommendedName>
</protein>
<dbReference type="SUPFAM" id="SSF53335">
    <property type="entry name" value="S-adenosyl-L-methionine-dependent methyltransferases"/>
    <property type="match status" value="1"/>
</dbReference>
<dbReference type="Gene3D" id="3.40.50.150">
    <property type="entry name" value="Vaccinia Virus protein VP39"/>
    <property type="match status" value="1"/>
</dbReference>
<sequence>MVRSMLIARRWASSSASSFKPGTKFNTFDRKAKLAQRTRAASLTPELSKKTEYLRDEVATRTIERLAFITRDFTKLLDLGAHLGNLLKSLCMESEIPAEADAEQKAMIKELNEDRLKVRNKIKEYVMVDSSKEMLERDAEEPFNTLFPGKIVRVVADEETFNNEEYLQKENQYDIVVSNLSMHWINDLPSAFAKINKLLAPDGVFVCTVFGEDTIYELRTSLQLAEMERRGGISPRVSPLIKLDDVNSLLSRAGFKMLTIDSEEIVVGGFPDIVAVCEDIQGMGELNAVLSRPGFMPRDLLLAANEIYKTLHGEEGPDGKVTLPVTFNVIFMIGWKHSDAQPQPLERGTGQIDLKQVL</sequence>
<dbReference type="PANTHER" id="PTHR13090:SF1">
    <property type="entry name" value="ARGININE-HYDROXYLASE NDUFAF5, MITOCHONDRIAL"/>
    <property type="match status" value="1"/>
</dbReference>
<comment type="caution">
    <text evidence="3">The sequence shown here is derived from an EMBL/GenBank/DDBJ whole genome shotgun (WGS) entry which is preliminary data.</text>
</comment>
<dbReference type="GO" id="GO:0032981">
    <property type="term" value="P:mitochondrial respiratory chain complex I assembly"/>
    <property type="evidence" value="ECO:0007669"/>
    <property type="project" value="TreeGrafter"/>
</dbReference>
<dbReference type="GO" id="GO:0005739">
    <property type="term" value="C:mitochondrion"/>
    <property type="evidence" value="ECO:0007669"/>
    <property type="project" value="TreeGrafter"/>
</dbReference>
<dbReference type="AlphaFoldDB" id="A0A9P7VC44"/>
<name>A0A9P7VC44_9ASCO</name>
<keyword evidence="1" id="KW-0489">Methyltransferase</keyword>
<gene>
    <name evidence="3" type="ORF">KQ657_004194</name>
</gene>
<dbReference type="EMBL" id="JAHMUF010000005">
    <property type="protein sequence ID" value="KAG7195078.1"/>
    <property type="molecule type" value="Genomic_DNA"/>
</dbReference>
<dbReference type="GO" id="GO:0008168">
    <property type="term" value="F:methyltransferase activity"/>
    <property type="evidence" value="ECO:0007669"/>
    <property type="project" value="UniProtKB-KW"/>
</dbReference>
<dbReference type="PANTHER" id="PTHR13090">
    <property type="entry name" value="ARGININE-HYDROXYLASE NDUFAF5, MITOCHONDRIAL"/>
    <property type="match status" value="1"/>
</dbReference>
<evidence type="ECO:0000313" key="3">
    <source>
        <dbReference type="EMBL" id="KAG7195078.1"/>
    </source>
</evidence>
<evidence type="ECO:0000256" key="2">
    <source>
        <dbReference type="ARBA" id="ARBA00022679"/>
    </source>
</evidence>
<dbReference type="GO" id="GO:0032259">
    <property type="term" value="P:methylation"/>
    <property type="evidence" value="ECO:0007669"/>
    <property type="project" value="UniProtKB-KW"/>
</dbReference>
<keyword evidence="2" id="KW-0808">Transferase</keyword>
<keyword evidence="4" id="KW-1185">Reference proteome</keyword>
<dbReference type="InterPro" id="IPR029063">
    <property type="entry name" value="SAM-dependent_MTases_sf"/>
</dbReference>
<dbReference type="Proteomes" id="UP000790833">
    <property type="component" value="Unassembled WGS sequence"/>
</dbReference>